<reference evidence="7 8" key="1">
    <citation type="submission" date="2024-05" db="EMBL/GenBank/DDBJ databases">
        <authorList>
            <person name="Liu Q."/>
            <person name="Xin Y.-H."/>
        </authorList>
    </citation>
    <scope>NUCLEOTIDE SEQUENCE [LARGE SCALE GENOMIC DNA]</scope>
    <source>
        <strain evidence="7 8">CGMCC 1.10181</strain>
    </source>
</reference>
<evidence type="ECO:0000313" key="7">
    <source>
        <dbReference type="EMBL" id="MEN2792603.1"/>
    </source>
</evidence>
<dbReference type="Pfam" id="PF02803">
    <property type="entry name" value="Thiolase_C"/>
    <property type="match status" value="1"/>
</dbReference>
<dbReference type="GO" id="GO:0003985">
    <property type="term" value="F:acetyl-CoA C-acetyltransferase activity"/>
    <property type="evidence" value="ECO:0007669"/>
    <property type="project" value="UniProtKB-EC"/>
</dbReference>
<dbReference type="InterPro" id="IPR020617">
    <property type="entry name" value="Thiolase_C"/>
</dbReference>
<dbReference type="PANTHER" id="PTHR43365:SF1">
    <property type="entry name" value="ACETYL-COA C-ACYLTRANSFERASE"/>
    <property type="match status" value="1"/>
</dbReference>
<dbReference type="RefSeq" id="WP_343892285.1">
    <property type="nucleotide sequence ID" value="NZ_BAAAEH010000055.1"/>
</dbReference>
<dbReference type="EC" id="2.3.1.9" evidence="7"/>
<dbReference type="Proteomes" id="UP001419910">
    <property type="component" value="Unassembled WGS sequence"/>
</dbReference>
<keyword evidence="2 4" id="KW-0808">Transferase</keyword>
<dbReference type="InterPro" id="IPR020616">
    <property type="entry name" value="Thiolase_N"/>
</dbReference>
<dbReference type="SUPFAM" id="SSF53901">
    <property type="entry name" value="Thiolase-like"/>
    <property type="match status" value="2"/>
</dbReference>
<dbReference type="Pfam" id="PF00108">
    <property type="entry name" value="Thiolase_N"/>
    <property type="match status" value="1"/>
</dbReference>
<comment type="caution">
    <text evidence="7">The sequence shown here is derived from an EMBL/GenBank/DDBJ whole genome shotgun (WGS) entry which is preliminary data.</text>
</comment>
<keyword evidence="8" id="KW-1185">Reference proteome</keyword>
<dbReference type="PROSITE" id="PS00099">
    <property type="entry name" value="THIOLASE_3"/>
    <property type="match status" value="1"/>
</dbReference>
<dbReference type="InterPro" id="IPR020613">
    <property type="entry name" value="Thiolase_CS"/>
</dbReference>
<evidence type="ECO:0000256" key="4">
    <source>
        <dbReference type="RuleBase" id="RU003557"/>
    </source>
</evidence>
<evidence type="ECO:0000259" key="5">
    <source>
        <dbReference type="Pfam" id="PF00108"/>
    </source>
</evidence>
<dbReference type="EMBL" id="JBDIME010000031">
    <property type="protein sequence ID" value="MEN2792603.1"/>
    <property type="molecule type" value="Genomic_DNA"/>
</dbReference>
<dbReference type="InterPro" id="IPR020610">
    <property type="entry name" value="Thiolase_AS"/>
</dbReference>
<name>A0ABU9Y9W6_9SPHN</name>
<evidence type="ECO:0000256" key="3">
    <source>
        <dbReference type="ARBA" id="ARBA00023315"/>
    </source>
</evidence>
<dbReference type="InterPro" id="IPR016039">
    <property type="entry name" value="Thiolase-like"/>
</dbReference>
<evidence type="ECO:0000256" key="2">
    <source>
        <dbReference type="ARBA" id="ARBA00022679"/>
    </source>
</evidence>
<evidence type="ECO:0000259" key="6">
    <source>
        <dbReference type="Pfam" id="PF02803"/>
    </source>
</evidence>
<feature type="domain" description="Thiolase C-terminal" evidence="6">
    <location>
        <begin position="280"/>
        <end position="401"/>
    </location>
</feature>
<dbReference type="CDD" id="cd00751">
    <property type="entry name" value="thiolase"/>
    <property type="match status" value="1"/>
</dbReference>
<gene>
    <name evidence="7" type="ORF">ABC974_23450</name>
</gene>
<dbReference type="NCBIfam" id="NF006090">
    <property type="entry name" value="PRK08242.1"/>
    <property type="match status" value="1"/>
</dbReference>
<evidence type="ECO:0000313" key="8">
    <source>
        <dbReference type="Proteomes" id="UP001419910"/>
    </source>
</evidence>
<dbReference type="PANTHER" id="PTHR43365">
    <property type="entry name" value="BLR7806 PROTEIN"/>
    <property type="match status" value="1"/>
</dbReference>
<accession>A0ABU9Y9W6</accession>
<dbReference type="InterPro" id="IPR002155">
    <property type="entry name" value="Thiolase"/>
</dbReference>
<dbReference type="PIRSF" id="PIRSF000429">
    <property type="entry name" value="Ac-CoA_Ac_transf"/>
    <property type="match status" value="1"/>
</dbReference>
<feature type="domain" description="Thiolase N-terminal" evidence="5">
    <location>
        <begin position="6"/>
        <end position="229"/>
    </location>
</feature>
<comment type="similarity">
    <text evidence="1 4">Belongs to the thiolase-like superfamily. Thiolase family.</text>
</comment>
<proteinExistence type="inferred from homology"/>
<sequence length="402" mass="41628">MARQAFIYDAVRSPRGRGKPDGGLHPVTAVSLGAQMLEAVRDRNELDTALVDDVVFGCVDAVGEQGGVITRTAILRAGYDTSVAGVQVNRFCGSGLEACSSAAAKVISGEAEMAIGGGVASMSRVQMGIEGGAIATDPTSMFANYTLPQGVAADLLATLDGLSRDDVDAYAAESQRRAATAWTEGRFARSIVPVKDQLGMVALDRDEHVRGDTTVETLGKLKPAFAQMGEMLFDSVARQRYPQVDKISHIHHAGNSAGIVDGAAAVLIGSAEAGTRAGLKPRGILRGAASIGSEPALMLSGPTPVVEKLLRAQGMTPSDIDLFELNEAFAAVVLRMMSSLNIPHEKMNVNGGAIAMGHPLGATGAMLVGTVLDELERTGKEFGVVALCVGGGMGTAALIQRV</sequence>
<organism evidence="7 8">
    <name type="scientific">Sphingomonas oligophenolica</name>
    <dbReference type="NCBI Taxonomy" id="301154"/>
    <lineage>
        <taxon>Bacteria</taxon>
        <taxon>Pseudomonadati</taxon>
        <taxon>Pseudomonadota</taxon>
        <taxon>Alphaproteobacteria</taxon>
        <taxon>Sphingomonadales</taxon>
        <taxon>Sphingomonadaceae</taxon>
        <taxon>Sphingomonas</taxon>
    </lineage>
</organism>
<protein>
    <submittedName>
        <fullName evidence="7">Acetyl-CoA C-acetyltransferase</fullName>
        <ecNumber evidence="7">2.3.1.9</ecNumber>
    </submittedName>
</protein>
<dbReference type="Gene3D" id="3.40.47.10">
    <property type="match status" value="2"/>
</dbReference>
<dbReference type="NCBIfam" id="TIGR01930">
    <property type="entry name" value="AcCoA-C-Actrans"/>
    <property type="match status" value="1"/>
</dbReference>
<dbReference type="PROSITE" id="PS00737">
    <property type="entry name" value="THIOLASE_2"/>
    <property type="match status" value="1"/>
</dbReference>
<evidence type="ECO:0000256" key="1">
    <source>
        <dbReference type="ARBA" id="ARBA00010982"/>
    </source>
</evidence>
<keyword evidence="3 4" id="KW-0012">Acyltransferase</keyword>